<comment type="similarity">
    <text evidence="3">Belongs to the RBT5 family.</text>
</comment>
<dbReference type="GO" id="GO:0005886">
    <property type="term" value="C:plasma membrane"/>
    <property type="evidence" value="ECO:0007669"/>
    <property type="project" value="UniProtKB-SubCell"/>
</dbReference>
<evidence type="ECO:0000256" key="10">
    <source>
        <dbReference type="ARBA" id="ARBA00023136"/>
    </source>
</evidence>
<keyword evidence="9" id="KW-0408">Iron</keyword>
<evidence type="ECO:0000256" key="4">
    <source>
        <dbReference type="ARBA" id="ARBA00022475"/>
    </source>
</evidence>
<dbReference type="AlphaFoldDB" id="A0A5N5QN12"/>
<evidence type="ECO:0000256" key="2">
    <source>
        <dbReference type="ARBA" id="ARBA00004613"/>
    </source>
</evidence>
<dbReference type="Pfam" id="PF05730">
    <property type="entry name" value="CFEM"/>
    <property type="match status" value="1"/>
</dbReference>
<evidence type="ECO:0000256" key="13">
    <source>
        <dbReference type="ARBA" id="ARBA00023288"/>
    </source>
</evidence>
<evidence type="ECO:0000256" key="12">
    <source>
        <dbReference type="ARBA" id="ARBA00023180"/>
    </source>
</evidence>
<name>A0A5N5QN12_9AGAM</name>
<gene>
    <name evidence="16" type="ORF">CTheo_3603</name>
</gene>
<keyword evidence="8 14" id="KW-0732">Signal</keyword>
<evidence type="ECO:0000256" key="5">
    <source>
        <dbReference type="ARBA" id="ARBA00022525"/>
    </source>
</evidence>
<dbReference type="InterPro" id="IPR008427">
    <property type="entry name" value="Extracellular_membr_CFEM_dom"/>
</dbReference>
<keyword evidence="4" id="KW-1003">Cell membrane</keyword>
<evidence type="ECO:0000256" key="14">
    <source>
        <dbReference type="SAM" id="SignalP"/>
    </source>
</evidence>
<comment type="caution">
    <text evidence="16">The sequence shown here is derived from an EMBL/GenBank/DDBJ whole genome shotgun (WGS) entry which is preliminary data.</text>
</comment>
<keyword evidence="6" id="KW-0349">Heme</keyword>
<evidence type="ECO:0000256" key="11">
    <source>
        <dbReference type="ARBA" id="ARBA00023157"/>
    </source>
</evidence>
<keyword evidence="13" id="KW-0449">Lipoprotein</keyword>
<dbReference type="GO" id="GO:0046872">
    <property type="term" value="F:metal ion binding"/>
    <property type="evidence" value="ECO:0007669"/>
    <property type="project" value="UniProtKB-KW"/>
</dbReference>
<dbReference type="PANTHER" id="PTHR37928">
    <property type="entry name" value="CFEM DOMAIN PROTEIN (AFU_ORTHOLOGUE AFUA_6G14090)"/>
    <property type="match status" value="1"/>
</dbReference>
<keyword evidence="10" id="KW-0472">Membrane</keyword>
<dbReference type="GO" id="GO:0005576">
    <property type="term" value="C:extracellular region"/>
    <property type="evidence" value="ECO:0007669"/>
    <property type="project" value="UniProtKB-SubCell"/>
</dbReference>
<keyword evidence="11" id="KW-1015">Disulfide bond</keyword>
<dbReference type="PANTHER" id="PTHR37928:SF2">
    <property type="entry name" value="GPI ANCHORED CFEM DOMAIN PROTEIN (AFU_ORTHOLOGUE AFUA_6G10580)"/>
    <property type="match status" value="1"/>
</dbReference>
<keyword evidence="17" id="KW-1185">Reference proteome</keyword>
<comment type="subcellular location">
    <subcellularLocation>
        <location evidence="1">Cell membrane</location>
        <topology evidence="1">Lipid-anchor</topology>
        <topology evidence="1">GPI-anchor</topology>
    </subcellularLocation>
    <subcellularLocation>
        <location evidence="2">Secreted</location>
    </subcellularLocation>
</comment>
<evidence type="ECO:0000256" key="8">
    <source>
        <dbReference type="ARBA" id="ARBA00022729"/>
    </source>
</evidence>
<evidence type="ECO:0000256" key="6">
    <source>
        <dbReference type="ARBA" id="ARBA00022617"/>
    </source>
</evidence>
<evidence type="ECO:0000256" key="9">
    <source>
        <dbReference type="ARBA" id="ARBA00023004"/>
    </source>
</evidence>
<evidence type="ECO:0000259" key="15">
    <source>
        <dbReference type="PROSITE" id="PS52012"/>
    </source>
</evidence>
<dbReference type="InterPro" id="IPR051735">
    <property type="entry name" value="CFEM_domain"/>
</dbReference>
<reference evidence="16 17" key="1">
    <citation type="journal article" date="2019" name="Fungal Biol. Biotechnol.">
        <title>Draft genome sequence of fastidious pathogen Ceratobasidium theobromae, which causes vascular-streak dieback in Theobroma cacao.</title>
        <authorList>
            <person name="Ali S.S."/>
            <person name="Asman A."/>
            <person name="Shao J."/>
            <person name="Firmansyah A.P."/>
            <person name="Susilo A.W."/>
            <person name="Rosmana A."/>
            <person name="McMahon P."/>
            <person name="Junaid M."/>
            <person name="Guest D."/>
            <person name="Kheng T.Y."/>
            <person name="Meinhardt L.W."/>
            <person name="Bailey B.A."/>
        </authorList>
    </citation>
    <scope>NUCLEOTIDE SEQUENCE [LARGE SCALE GENOMIC DNA]</scope>
    <source>
        <strain evidence="16 17">CT2</strain>
    </source>
</reference>
<keyword evidence="5" id="KW-0964">Secreted</keyword>
<protein>
    <recommendedName>
        <fullName evidence="15">CFEM domain-containing protein</fullName>
    </recommendedName>
</protein>
<proteinExistence type="inferred from homology"/>
<sequence>MRVSIVLAALATVASASGYLGKRQIPDCALKCMTSASTGSCSPTDNTCLCKSEAFVDTIYNCFYASCSASEFETATAAARALCSAAGVTLTSTPVITATATAPASSHSATATASASATSSSSNGAAAFGASPMIGAVAALAGVVFAL</sequence>
<organism evidence="16 17">
    <name type="scientific">Ceratobasidium theobromae</name>
    <dbReference type="NCBI Taxonomy" id="1582974"/>
    <lineage>
        <taxon>Eukaryota</taxon>
        <taxon>Fungi</taxon>
        <taxon>Dikarya</taxon>
        <taxon>Basidiomycota</taxon>
        <taxon>Agaricomycotina</taxon>
        <taxon>Agaricomycetes</taxon>
        <taxon>Cantharellales</taxon>
        <taxon>Ceratobasidiaceae</taxon>
        <taxon>Ceratobasidium</taxon>
    </lineage>
</organism>
<dbReference type="Proteomes" id="UP000383932">
    <property type="component" value="Unassembled WGS sequence"/>
</dbReference>
<feature type="chain" id="PRO_5024308076" description="CFEM domain-containing protein" evidence="14">
    <location>
        <begin position="17"/>
        <end position="147"/>
    </location>
</feature>
<dbReference type="EMBL" id="SSOP01000049">
    <property type="protein sequence ID" value="KAB5592968.1"/>
    <property type="molecule type" value="Genomic_DNA"/>
</dbReference>
<dbReference type="PROSITE" id="PS52012">
    <property type="entry name" value="CFEM"/>
    <property type="match status" value="1"/>
</dbReference>
<keyword evidence="12" id="KW-0325">Glycoprotein</keyword>
<evidence type="ECO:0000313" key="16">
    <source>
        <dbReference type="EMBL" id="KAB5592968.1"/>
    </source>
</evidence>
<evidence type="ECO:0000256" key="7">
    <source>
        <dbReference type="ARBA" id="ARBA00022723"/>
    </source>
</evidence>
<feature type="domain" description="CFEM" evidence="15">
    <location>
        <begin position="1"/>
        <end position="110"/>
    </location>
</feature>
<evidence type="ECO:0000313" key="17">
    <source>
        <dbReference type="Proteomes" id="UP000383932"/>
    </source>
</evidence>
<accession>A0A5N5QN12</accession>
<dbReference type="OrthoDB" id="3065412at2759"/>
<keyword evidence="7" id="KW-0479">Metal-binding</keyword>
<evidence type="ECO:0000256" key="3">
    <source>
        <dbReference type="ARBA" id="ARBA00010031"/>
    </source>
</evidence>
<dbReference type="SMART" id="SM00747">
    <property type="entry name" value="CFEM"/>
    <property type="match status" value="1"/>
</dbReference>
<feature type="signal peptide" evidence="14">
    <location>
        <begin position="1"/>
        <end position="16"/>
    </location>
</feature>
<evidence type="ECO:0000256" key="1">
    <source>
        <dbReference type="ARBA" id="ARBA00004609"/>
    </source>
</evidence>